<dbReference type="NCBIfam" id="TIGR00785">
    <property type="entry name" value="dass"/>
    <property type="match status" value="1"/>
</dbReference>
<keyword evidence="5 6" id="KW-0472">Membrane</keyword>
<feature type="domain" description="Citrate transporter-like" evidence="7">
    <location>
        <begin position="38"/>
        <end position="387"/>
    </location>
</feature>
<feature type="transmembrane region" description="Helical" evidence="6">
    <location>
        <begin position="242"/>
        <end position="260"/>
    </location>
</feature>
<evidence type="ECO:0000313" key="11">
    <source>
        <dbReference type="Proteomes" id="UP000290588"/>
    </source>
</evidence>
<dbReference type="RefSeq" id="WP_118917504.1">
    <property type="nucleotide sequence ID" value="NZ_CP032097.1"/>
</dbReference>
<evidence type="ECO:0000313" key="9">
    <source>
        <dbReference type="EMBL" id="RXI29542.1"/>
    </source>
</evidence>
<dbReference type="GO" id="GO:1905039">
    <property type="term" value="P:carboxylic acid transmembrane transport"/>
    <property type="evidence" value="ECO:0007669"/>
    <property type="project" value="UniProtKB-ARBA"/>
</dbReference>
<feature type="transmembrane region" description="Helical" evidence="6">
    <location>
        <begin position="156"/>
        <end position="175"/>
    </location>
</feature>
<feature type="transmembrane region" description="Helical" evidence="6">
    <location>
        <begin position="195"/>
        <end position="221"/>
    </location>
</feature>
<feature type="transmembrane region" description="Helical" evidence="6">
    <location>
        <begin position="114"/>
        <end position="144"/>
    </location>
</feature>
<reference evidence="9 11" key="1">
    <citation type="submission" date="2017-09" db="EMBL/GenBank/DDBJ databases">
        <title>Genomics of the genus Arcobacter.</title>
        <authorList>
            <person name="Perez-Cataluna A."/>
            <person name="Figueras M.J."/>
            <person name="Salas-Masso N."/>
        </authorList>
    </citation>
    <scope>NUCLEOTIDE SEQUENCE [LARGE SCALE GENOMIC DNA]</scope>
    <source>
        <strain evidence="9 11">CECT 7837</strain>
    </source>
</reference>
<evidence type="ECO:0000256" key="1">
    <source>
        <dbReference type="ARBA" id="ARBA00004141"/>
    </source>
</evidence>
<proteinExistence type="predicted"/>
<evidence type="ECO:0000256" key="5">
    <source>
        <dbReference type="ARBA" id="ARBA00023136"/>
    </source>
</evidence>
<dbReference type="AlphaFoldDB" id="A0A347U902"/>
<dbReference type="GO" id="GO:0005886">
    <property type="term" value="C:plasma membrane"/>
    <property type="evidence" value="ECO:0007669"/>
    <property type="project" value="TreeGrafter"/>
</dbReference>
<protein>
    <submittedName>
        <fullName evidence="9">Anion transporter</fullName>
    </submittedName>
    <submittedName>
        <fullName evidence="8">Sodium:dicarboxylate cotransporter (Permease SLC13 domain)</fullName>
    </submittedName>
</protein>
<reference evidence="8 10" key="2">
    <citation type="submission" date="2018-08" db="EMBL/GenBank/DDBJ databases">
        <title>Complete genome of the Arcobacter ellisii type strain LMG 26155.</title>
        <authorList>
            <person name="Miller W.G."/>
            <person name="Yee E."/>
            <person name="Bono J.L."/>
        </authorList>
    </citation>
    <scope>NUCLEOTIDE SEQUENCE [LARGE SCALE GENOMIC DNA]</scope>
    <source>
        <strain evidence="8 10">LMG 26155</strain>
    </source>
</reference>
<dbReference type="Proteomes" id="UP000290588">
    <property type="component" value="Unassembled WGS sequence"/>
</dbReference>
<feature type="transmembrane region" description="Helical" evidence="6">
    <location>
        <begin position="44"/>
        <end position="64"/>
    </location>
</feature>
<dbReference type="PANTHER" id="PTHR10283">
    <property type="entry name" value="SOLUTE CARRIER FAMILY 13 MEMBER"/>
    <property type="match status" value="1"/>
</dbReference>
<feature type="transmembrane region" description="Helical" evidence="6">
    <location>
        <begin position="357"/>
        <end position="375"/>
    </location>
</feature>
<feature type="transmembrane region" description="Helical" evidence="6">
    <location>
        <begin position="328"/>
        <end position="350"/>
    </location>
</feature>
<keyword evidence="3 6" id="KW-0812">Transmembrane</keyword>
<evidence type="ECO:0000256" key="2">
    <source>
        <dbReference type="ARBA" id="ARBA00022448"/>
    </source>
</evidence>
<evidence type="ECO:0000256" key="3">
    <source>
        <dbReference type="ARBA" id="ARBA00022692"/>
    </source>
</evidence>
<evidence type="ECO:0000256" key="6">
    <source>
        <dbReference type="SAM" id="Phobius"/>
    </source>
</evidence>
<dbReference type="Proteomes" id="UP000262582">
    <property type="component" value="Chromosome"/>
</dbReference>
<dbReference type="InterPro" id="IPR001898">
    <property type="entry name" value="SLC13A/DASS"/>
</dbReference>
<accession>A0A347U902</accession>
<feature type="transmembrane region" description="Helical" evidence="6">
    <location>
        <begin position="302"/>
        <end position="322"/>
    </location>
</feature>
<keyword evidence="2" id="KW-0813">Transport</keyword>
<dbReference type="OrthoDB" id="9766267at2"/>
<organism evidence="9 11">
    <name type="scientific">Arcobacter ellisii</name>
    <dbReference type="NCBI Taxonomy" id="913109"/>
    <lineage>
        <taxon>Bacteria</taxon>
        <taxon>Pseudomonadati</taxon>
        <taxon>Campylobacterota</taxon>
        <taxon>Epsilonproteobacteria</taxon>
        <taxon>Campylobacterales</taxon>
        <taxon>Arcobacteraceae</taxon>
        <taxon>Arcobacter</taxon>
    </lineage>
</organism>
<feature type="transmembrane region" description="Helical" evidence="6">
    <location>
        <begin position="76"/>
        <end position="94"/>
    </location>
</feature>
<feature type="transmembrane region" description="Helical" evidence="6">
    <location>
        <begin position="12"/>
        <end position="38"/>
    </location>
</feature>
<dbReference type="PANTHER" id="PTHR10283:SF82">
    <property type="entry name" value="SOLUTE CARRIER FAMILY 13 MEMBER 2"/>
    <property type="match status" value="1"/>
</dbReference>
<evidence type="ECO:0000313" key="10">
    <source>
        <dbReference type="Proteomes" id="UP000262582"/>
    </source>
</evidence>
<dbReference type="InterPro" id="IPR004680">
    <property type="entry name" value="Cit_transptr-like_dom"/>
</dbReference>
<comment type="subcellular location">
    <subcellularLocation>
        <location evidence="1">Membrane</location>
        <topology evidence="1">Multi-pass membrane protein</topology>
    </subcellularLocation>
</comment>
<sequence length="444" mass="48516">MKNIFISILVSLGFFFIASFFFVTQHAILIALIALLVILWTNEALPIGVVSLLPIILFPAFELIDVKTATANYSNPTIFLFMGGFMIAIATQKIDLHKYISNKLLTIFPKTPRGMIFSLAFTSALLSSVLSNSTTALLLIPIAIFLTEDLKFKARLALSIAYGCSIGGIITPIGTPPNLILLGFMQQHSLEPIAFIQWIFLTAPLALVMLIIIPLLLSVGLSDVKLDNSVEHSEVLQKDQKRLLYILLGLVVVLLVNSKIEPYYSGLGLNETAILLSFGLLMFVPKIGFIEWEDAKKIPYEIIFLFGAGFTIATAFSKTGLASEIANYMLSLTNLPVIVLILMIATLITFTTEITSNTALISIALPIIYSLGQVANIDMTLILMVATICASYAFMLPIATPPNAIAMSSGAVKVKEMAKFGFVINILAILSVTIISLVYWQFFI</sequence>
<name>A0A347U902_9BACT</name>
<dbReference type="EMBL" id="CP032097">
    <property type="protein sequence ID" value="AXX95330.1"/>
    <property type="molecule type" value="Genomic_DNA"/>
</dbReference>
<dbReference type="EMBL" id="NXIG01000011">
    <property type="protein sequence ID" value="RXI29542.1"/>
    <property type="molecule type" value="Genomic_DNA"/>
</dbReference>
<dbReference type="GO" id="GO:0008514">
    <property type="term" value="F:organic anion transmembrane transporter activity"/>
    <property type="evidence" value="ECO:0007669"/>
    <property type="project" value="UniProtKB-ARBA"/>
</dbReference>
<dbReference type="Pfam" id="PF03600">
    <property type="entry name" value="CitMHS"/>
    <property type="match status" value="1"/>
</dbReference>
<keyword evidence="10" id="KW-1185">Reference proteome</keyword>
<gene>
    <name evidence="8" type="ORF">AELL_1677</name>
    <name evidence="9" type="ORF">CP962_10755</name>
</gene>
<dbReference type="KEGG" id="aell:AELL_1677"/>
<evidence type="ECO:0000313" key="8">
    <source>
        <dbReference type="EMBL" id="AXX95330.1"/>
    </source>
</evidence>
<feature type="transmembrane region" description="Helical" evidence="6">
    <location>
        <begin position="420"/>
        <end position="442"/>
    </location>
</feature>
<feature type="transmembrane region" description="Helical" evidence="6">
    <location>
        <begin position="272"/>
        <end position="290"/>
    </location>
</feature>
<evidence type="ECO:0000256" key="4">
    <source>
        <dbReference type="ARBA" id="ARBA00022989"/>
    </source>
</evidence>
<evidence type="ECO:0000259" key="7">
    <source>
        <dbReference type="Pfam" id="PF03600"/>
    </source>
</evidence>
<keyword evidence="4 6" id="KW-1133">Transmembrane helix</keyword>
<feature type="transmembrane region" description="Helical" evidence="6">
    <location>
        <begin position="381"/>
        <end position="399"/>
    </location>
</feature>